<comment type="caution">
    <text evidence="1">The sequence shown here is derived from an EMBL/GenBank/DDBJ whole genome shotgun (WGS) entry which is preliminary data.</text>
</comment>
<gene>
    <name evidence="1" type="ORF">DLM65_05290</name>
</gene>
<evidence type="ECO:0000313" key="2">
    <source>
        <dbReference type="Proteomes" id="UP000248724"/>
    </source>
</evidence>
<feature type="non-terminal residue" evidence="1">
    <location>
        <position position="226"/>
    </location>
</feature>
<dbReference type="PANTHER" id="PTHR38479">
    <property type="entry name" value="LMO0824 PROTEIN"/>
    <property type="match status" value="1"/>
</dbReference>
<dbReference type="Pfam" id="PF06224">
    <property type="entry name" value="AlkZ-like"/>
    <property type="match status" value="1"/>
</dbReference>
<organism evidence="1 2">
    <name type="scientific">Candidatus Aeolococcus gillhamiae</name>
    <dbReference type="NCBI Taxonomy" id="3127015"/>
    <lineage>
        <taxon>Bacteria</taxon>
        <taxon>Bacillati</taxon>
        <taxon>Candidatus Dormiibacterota</taxon>
        <taxon>Candidatus Dormibacteria</taxon>
        <taxon>Candidatus Aeolococcales</taxon>
        <taxon>Candidatus Aeolococcaceae</taxon>
        <taxon>Candidatus Aeolococcus</taxon>
    </lineage>
</organism>
<dbReference type="PANTHER" id="PTHR38479:SF2">
    <property type="entry name" value="WINGED HELIX DNA-BINDING DOMAIN-CONTAINING PROTEIN"/>
    <property type="match status" value="1"/>
</dbReference>
<evidence type="ECO:0008006" key="3">
    <source>
        <dbReference type="Google" id="ProtNLM"/>
    </source>
</evidence>
<dbReference type="AlphaFoldDB" id="A0A2W5Z8R1"/>
<reference evidence="1 2" key="1">
    <citation type="journal article" date="2017" name="Nature">
        <title>Atmospheric trace gases support primary production in Antarctic desert surface soil.</title>
        <authorList>
            <person name="Ji M."/>
            <person name="Greening C."/>
            <person name="Vanwonterghem I."/>
            <person name="Carere C.R."/>
            <person name="Bay S.K."/>
            <person name="Steen J.A."/>
            <person name="Montgomery K."/>
            <person name="Lines T."/>
            <person name="Beardall J."/>
            <person name="van Dorst J."/>
            <person name="Snape I."/>
            <person name="Stott M.B."/>
            <person name="Hugenholtz P."/>
            <person name="Ferrari B.C."/>
        </authorList>
    </citation>
    <scope>NUCLEOTIDE SEQUENCE [LARGE SCALE GENOMIC DNA]</scope>
    <source>
        <strain evidence="1">RRmetagenome_bin12</strain>
    </source>
</reference>
<proteinExistence type="predicted"/>
<sequence>MGRISDDERRARLGVCHHLKPASRHSDVTTLAGDLVGLHGSDPASVFLSTAARLREPSGAVVALERALYDDRRLVRTLCMRRTMFVVPVNLVPVVQAACTDPLVAGERRRLVRMIEANGISVDGERWLREAEAKTMVELSARGEATGAELSKAVPELREQLSVGEGKTWAAKVGVVTRVLFLLATEQRVVRGRPKGSWTSSQYRWSPIEAWLPAGVPSMEPDEARA</sequence>
<accession>A0A2W5Z8R1</accession>
<dbReference type="Proteomes" id="UP000248724">
    <property type="component" value="Unassembled WGS sequence"/>
</dbReference>
<protein>
    <recommendedName>
        <fullName evidence="3">Winged helix DNA-binding domain-containing protein</fullName>
    </recommendedName>
</protein>
<dbReference type="EMBL" id="QHBU01000094">
    <property type="protein sequence ID" value="PZR81770.1"/>
    <property type="molecule type" value="Genomic_DNA"/>
</dbReference>
<dbReference type="InterPro" id="IPR009351">
    <property type="entry name" value="AlkZ-like"/>
</dbReference>
<name>A0A2W5Z8R1_9BACT</name>
<evidence type="ECO:0000313" key="1">
    <source>
        <dbReference type="EMBL" id="PZR81770.1"/>
    </source>
</evidence>